<dbReference type="PANTHER" id="PTHR35802">
    <property type="entry name" value="PROTEASE SYNTHASE AND SPORULATION PROTEIN PAI 2"/>
    <property type="match status" value="1"/>
</dbReference>
<organism evidence="2">
    <name type="scientific">marine metagenome</name>
    <dbReference type="NCBI Taxonomy" id="408172"/>
    <lineage>
        <taxon>unclassified sequences</taxon>
        <taxon>metagenomes</taxon>
        <taxon>ecological metagenomes</taxon>
    </lineage>
</organism>
<dbReference type="PIRSF" id="PIRSF010372">
    <property type="entry name" value="PaiB"/>
    <property type="match status" value="1"/>
</dbReference>
<dbReference type="Pfam" id="PF04299">
    <property type="entry name" value="FMN_bind_2"/>
    <property type="match status" value="1"/>
</dbReference>
<proteinExistence type="predicted"/>
<dbReference type="SUPFAM" id="SSF50475">
    <property type="entry name" value="FMN-binding split barrel"/>
    <property type="match status" value="1"/>
</dbReference>
<sequence>MYIPDHFKINDTTEIRNFVQEHPFGMLVNNGKQVPGVTHLPMQLLTDDSGKDSINMHLSKANPHAKALENGESAVAVFLGTNCYISPRWYAAKDNVPTWNYIAVHAVGTLRKIENEDELMKLVDQLTTEHENGAKSPWQADWHVTKIRNMVKAIVGIELKVERWEGKKKIGQNRSTEDQASLRQNLQQSDDPASQILAQQMKTN</sequence>
<feature type="compositionally biased region" description="Polar residues" evidence="1">
    <location>
        <begin position="172"/>
        <end position="204"/>
    </location>
</feature>
<evidence type="ECO:0008006" key="3">
    <source>
        <dbReference type="Google" id="ProtNLM"/>
    </source>
</evidence>
<name>A0A382J9B7_9ZZZZ</name>
<dbReference type="AlphaFoldDB" id="A0A382J9B7"/>
<protein>
    <recommendedName>
        <fullName evidence="3">Transcriptional regulator</fullName>
    </recommendedName>
</protein>
<dbReference type="EMBL" id="UINC01072489">
    <property type="protein sequence ID" value="SVC08165.1"/>
    <property type="molecule type" value="Genomic_DNA"/>
</dbReference>
<dbReference type="InterPro" id="IPR012349">
    <property type="entry name" value="Split_barrel_FMN-bd"/>
</dbReference>
<gene>
    <name evidence="2" type="ORF">METZ01_LOCUS261019</name>
</gene>
<feature type="region of interest" description="Disordered" evidence="1">
    <location>
        <begin position="168"/>
        <end position="204"/>
    </location>
</feature>
<evidence type="ECO:0000256" key="1">
    <source>
        <dbReference type="SAM" id="MobiDB-lite"/>
    </source>
</evidence>
<dbReference type="Gene3D" id="2.30.110.10">
    <property type="entry name" value="Electron Transport, Fmn-binding Protein, Chain A"/>
    <property type="match status" value="1"/>
</dbReference>
<reference evidence="2" key="1">
    <citation type="submission" date="2018-05" db="EMBL/GenBank/DDBJ databases">
        <authorList>
            <person name="Lanie J.A."/>
            <person name="Ng W.-L."/>
            <person name="Kazmierczak K.M."/>
            <person name="Andrzejewski T.M."/>
            <person name="Davidsen T.M."/>
            <person name="Wayne K.J."/>
            <person name="Tettelin H."/>
            <person name="Glass J.I."/>
            <person name="Rusch D."/>
            <person name="Podicherti R."/>
            <person name="Tsui H.-C.T."/>
            <person name="Winkler M.E."/>
        </authorList>
    </citation>
    <scope>NUCLEOTIDE SEQUENCE</scope>
</reference>
<evidence type="ECO:0000313" key="2">
    <source>
        <dbReference type="EMBL" id="SVC08165.1"/>
    </source>
</evidence>
<dbReference type="InterPro" id="IPR007396">
    <property type="entry name" value="TR_PAI2-type"/>
</dbReference>
<dbReference type="PANTHER" id="PTHR35802:SF1">
    <property type="entry name" value="PROTEASE SYNTHASE AND SPORULATION PROTEIN PAI 2"/>
    <property type="match status" value="1"/>
</dbReference>
<accession>A0A382J9B7</accession>